<dbReference type="InterPro" id="IPR032675">
    <property type="entry name" value="LRR_dom_sf"/>
</dbReference>
<organism evidence="1 2">
    <name type="scientific">Schizopora paradoxa</name>
    <dbReference type="NCBI Taxonomy" id="27342"/>
    <lineage>
        <taxon>Eukaryota</taxon>
        <taxon>Fungi</taxon>
        <taxon>Dikarya</taxon>
        <taxon>Basidiomycota</taxon>
        <taxon>Agaricomycotina</taxon>
        <taxon>Agaricomycetes</taxon>
        <taxon>Hymenochaetales</taxon>
        <taxon>Schizoporaceae</taxon>
        <taxon>Schizopora</taxon>
    </lineage>
</organism>
<keyword evidence="2" id="KW-1185">Reference proteome</keyword>
<protein>
    <submittedName>
        <fullName evidence="1">Uncharacterized protein</fullName>
    </submittedName>
</protein>
<dbReference type="SUPFAM" id="SSF52047">
    <property type="entry name" value="RNI-like"/>
    <property type="match status" value="1"/>
</dbReference>
<dbReference type="OrthoDB" id="3062575at2759"/>
<accession>A0A0H2RAY9</accession>
<proteinExistence type="predicted"/>
<dbReference type="AlphaFoldDB" id="A0A0H2RAY9"/>
<dbReference type="InParanoid" id="A0A0H2RAY9"/>
<evidence type="ECO:0000313" key="2">
    <source>
        <dbReference type="Proteomes" id="UP000053477"/>
    </source>
</evidence>
<dbReference type="Gene3D" id="3.80.10.10">
    <property type="entry name" value="Ribonuclease Inhibitor"/>
    <property type="match status" value="1"/>
</dbReference>
<gene>
    <name evidence="1" type="ORF">SCHPADRAFT_681888</name>
</gene>
<dbReference type="EMBL" id="KQ086188">
    <property type="protein sequence ID" value="KLO06683.1"/>
    <property type="molecule type" value="Genomic_DNA"/>
</dbReference>
<reference evidence="1 2" key="1">
    <citation type="submission" date="2015-04" db="EMBL/GenBank/DDBJ databases">
        <title>Complete genome sequence of Schizopora paradoxa KUC8140, a cosmopolitan wood degrader in East Asia.</title>
        <authorList>
            <consortium name="DOE Joint Genome Institute"/>
            <person name="Min B."/>
            <person name="Park H."/>
            <person name="Jang Y."/>
            <person name="Kim J.-J."/>
            <person name="Kim K.H."/>
            <person name="Pangilinan J."/>
            <person name="Lipzen A."/>
            <person name="Riley R."/>
            <person name="Grigoriev I.V."/>
            <person name="Spatafora J.W."/>
            <person name="Choi I.-G."/>
        </authorList>
    </citation>
    <scope>NUCLEOTIDE SEQUENCE [LARGE SCALE GENOMIC DNA]</scope>
    <source>
        <strain evidence="1 2">KUC8140</strain>
    </source>
</reference>
<evidence type="ECO:0000313" key="1">
    <source>
        <dbReference type="EMBL" id="KLO06683.1"/>
    </source>
</evidence>
<name>A0A0H2RAY9_9AGAM</name>
<sequence length="438" mass="49597">MGLNKADIPPELLDRIFRHCERFRRDFGRATLIPKSRLRLLLLVCRNWHGVAERRLYSSVSIGSDVVVKAKNGERRVILGKDVCRRFCETVENNPRIASLVRKLRLGCERVQPEESEIHVRIIRACTKVESIELNGCDAAVLDDLKAALAKSNLISLDLSGAALQDLSPFSDISMGPMLALSEILSLLPNWPRLQTISALRGNGRNVDGFAHIEQPSDLEKLEDACPSLRHISILDYVFDSRDLIFLAQIAPNLEDITVFVGMDCSAVLRNCLEVWSSSLKHLHVNTYTFFYSGSVPPDFSPAFTPSMAKLDELRSLDTSAPFFAASALALLSKMEKLRFTRGTYLQCMELAHLIGKGEMSCLRELEMSLFEFNGSPPPDEERELRDHREDEVGRELRRVCTPRKIFYRDNLTSVEELEAHYGYSEDVYSEESVNDWN</sequence>
<dbReference type="Proteomes" id="UP000053477">
    <property type="component" value="Unassembled WGS sequence"/>
</dbReference>